<keyword evidence="3" id="KW-1185">Reference proteome</keyword>
<dbReference type="Proteomes" id="UP000011083">
    <property type="component" value="Unassembled WGS sequence"/>
</dbReference>
<dbReference type="OrthoDB" id="206969at2759"/>
<evidence type="ECO:0000256" key="1">
    <source>
        <dbReference type="SAM" id="MobiDB-lite"/>
    </source>
</evidence>
<dbReference type="Pfam" id="PF10253">
    <property type="entry name" value="PRCC"/>
    <property type="match status" value="1"/>
</dbReference>
<name>L8GKU8_ACACF</name>
<feature type="region of interest" description="Disordered" evidence="1">
    <location>
        <begin position="1"/>
        <end position="45"/>
    </location>
</feature>
<dbReference type="GeneID" id="14914075"/>
<dbReference type="PANTHER" id="PTHR13621:SF2">
    <property type="entry name" value="PROLINE-RICH PROTEIN PRCC"/>
    <property type="match status" value="1"/>
</dbReference>
<evidence type="ECO:0000313" key="2">
    <source>
        <dbReference type="EMBL" id="ELR13464.1"/>
    </source>
</evidence>
<feature type="region of interest" description="Disordered" evidence="1">
    <location>
        <begin position="59"/>
        <end position="152"/>
    </location>
</feature>
<dbReference type="VEuPathDB" id="AmoebaDB:ACA1_245670"/>
<evidence type="ECO:0000313" key="3">
    <source>
        <dbReference type="Proteomes" id="UP000011083"/>
    </source>
</evidence>
<dbReference type="EMBL" id="KB008093">
    <property type="protein sequence ID" value="ELR13464.1"/>
    <property type="molecule type" value="Genomic_DNA"/>
</dbReference>
<dbReference type="InterPro" id="IPR018800">
    <property type="entry name" value="PRCC"/>
</dbReference>
<dbReference type="KEGG" id="acan:ACA1_245670"/>
<accession>L8GKU8</accession>
<dbReference type="STRING" id="1257118.L8GKU8"/>
<gene>
    <name evidence="2" type="ORF">ACA1_245670</name>
</gene>
<proteinExistence type="predicted"/>
<dbReference type="PANTHER" id="PTHR13621">
    <property type="entry name" value="PROLINE-RICH PROTEIN PRCC"/>
    <property type="match status" value="1"/>
</dbReference>
<dbReference type="AlphaFoldDB" id="L8GKU8"/>
<organism evidence="2 3">
    <name type="scientific">Acanthamoeba castellanii (strain ATCC 30010 / Neff)</name>
    <dbReference type="NCBI Taxonomy" id="1257118"/>
    <lineage>
        <taxon>Eukaryota</taxon>
        <taxon>Amoebozoa</taxon>
        <taxon>Discosea</taxon>
        <taxon>Longamoebia</taxon>
        <taxon>Centramoebida</taxon>
        <taxon>Acanthamoebidae</taxon>
        <taxon>Acanthamoeba</taxon>
    </lineage>
</organism>
<dbReference type="GO" id="GO:0005634">
    <property type="term" value="C:nucleus"/>
    <property type="evidence" value="ECO:0007669"/>
    <property type="project" value="TreeGrafter"/>
</dbReference>
<reference evidence="2 3" key="1">
    <citation type="journal article" date="2013" name="Genome Biol.">
        <title>Genome of Acanthamoeba castellanii highlights extensive lateral gene transfer and early evolution of tyrosine kinase signaling.</title>
        <authorList>
            <person name="Clarke M."/>
            <person name="Lohan A.J."/>
            <person name="Liu B."/>
            <person name="Lagkouvardos I."/>
            <person name="Roy S."/>
            <person name="Zafar N."/>
            <person name="Bertelli C."/>
            <person name="Schilde C."/>
            <person name="Kianianmomeni A."/>
            <person name="Burglin T.R."/>
            <person name="Frech C."/>
            <person name="Turcotte B."/>
            <person name="Kopec K.O."/>
            <person name="Synnott J.M."/>
            <person name="Choo C."/>
            <person name="Paponov I."/>
            <person name="Finkler A."/>
            <person name="Soon Heng Tan C."/>
            <person name="Hutchins A.P."/>
            <person name="Weinmeier T."/>
            <person name="Rattei T."/>
            <person name="Chu J.S."/>
            <person name="Gimenez G."/>
            <person name="Irimia M."/>
            <person name="Rigden D.J."/>
            <person name="Fitzpatrick D.A."/>
            <person name="Lorenzo-Morales J."/>
            <person name="Bateman A."/>
            <person name="Chiu C.H."/>
            <person name="Tang P."/>
            <person name="Hegemann P."/>
            <person name="Fromm H."/>
            <person name="Raoult D."/>
            <person name="Greub G."/>
            <person name="Miranda-Saavedra D."/>
            <person name="Chen N."/>
            <person name="Nash P."/>
            <person name="Ginger M.L."/>
            <person name="Horn M."/>
            <person name="Schaap P."/>
            <person name="Caler L."/>
            <person name="Loftus B."/>
        </authorList>
    </citation>
    <scope>NUCLEOTIDE SEQUENCE [LARGE SCALE GENOMIC DNA]</scope>
    <source>
        <strain evidence="2 3">Neff</strain>
    </source>
</reference>
<dbReference type="RefSeq" id="XP_004335477.1">
    <property type="nucleotide sequence ID" value="XM_004335429.1"/>
</dbReference>
<feature type="compositionally biased region" description="Basic and acidic residues" evidence="1">
    <location>
        <begin position="107"/>
        <end position="117"/>
    </location>
</feature>
<protein>
    <recommendedName>
        <fullName evidence="4">Mitotic checkpoint regulator, MAD2B-interacting-domain-containing protein</fullName>
    </recommendedName>
</protein>
<sequence length="319" mass="34878">MDLLLAGYGSSDDEDETQKEDVQAAAEASITKDETSKGKGKRTVSLMLPISKEALRGKYEDEFMHQSGPALPEAPKPSGLSALLPAPKNPTPAKRQRMATPAAVVRRQMENAEDKSDSSTSTPSSDKGEAAKPAASTTTGNEGQGAPRQPPLEYAAAGTYDAAAYGAYPGYEAYYQYGYQQQGYAQAGWDYSQQQQAQPQASLGDLPEPPPEVCSIFTTLLDHLAFTREWEHLTKGAKIVDVSQAQITDKTGWSKEFIQENLAKATSSVSAKDRPMGMQKRKHQITSLAYEAKQREMELLNQRANARKTKSETWGKYGW</sequence>
<evidence type="ECO:0008006" key="4">
    <source>
        <dbReference type="Google" id="ProtNLM"/>
    </source>
</evidence>